<dbReference type="CDD" id="cd06587">
    <property type="entry name" value="VOC"/>
    <property type="match status" value="1"/>
</dbReference>
<organism evidence="2 3">
    <name type="scientific">Alkalihalobacterium chitinilyticum</name>
    <dbReference type="NCBI Taxonomy" id="2980103"/>
    <lineage>
        <taxon>Bacteria</taxon>
        <taxon>Bacillati</taxon>
        <taxon>Bacillota</taxon>
        <taxon>Bacilli</taxon>
        <taxon>Bacillales</taxon>
        <taxon>Bacillaceae</taxon>
        <taxon>Alkalihalobacterium</taxon>
    </lineage>
</organism>
<reference evidence="2" key="1">
    <citation type="submission" date="2024-05" db="EMBL/GenBank/DDBJ databases">
        <title>Alkalihalobacillus sp. strain MEB203 novel alkaliphilic bacterium from Lonar Lake, India.</title>
        <authorList>
            <person name="Joshi A."/>
            <person name="Thite S."/>
            <person name="Mengade P."/>
        </authorList>
    </citation>
    <scope>NUCLEOTIDE SEQUENCE</scope>
    <source>
        <strain evidence="2">MEB 203</strain>
    </source>
</reference>
<sequence length="258" mass="29586">MSHFIENSINSVFVHVSNLQRSAEWYSTLLGLKVLEERFNGGPVYWMELENFTGIILDDNSVNIARGEWNKDNAPLYMYSAKSVTTAFEYLKRKGVNITLEIETPHEGLTFFNFEDPDGNVFMVCSCEDNEIPLEKTASSPIHNRIPAVFVNVSDIQKAVQWHFDVLDIQPRLIHPKESIVEIQSEKGANILLDNSRFLNGDNYKIRFMLETDDIHEAYSFVKSNRIEVLTEKEGHGDATFFTILDPDDHVIMVCQPH</sequence>
<dbReference type="InterPro" id="IPR004360">
    <property type="entry name" value="Glyas_Fos-R_dOase_dom"/>
</dbReference>
<dbReference type="PROSITE" id="PS51819">
    <property type="entry name" value="VOC"/>
    <property type="match status" value="2"/>
</dbReference>
<dbReference type="PANTHER" id="PTHR36437:SF2">
    <property type="entry name" value="GLYOXALASE_BLEOMYCIN RESISTANCE PROTEIN_DIOXYGENASE"/>
    <property type="match status" value="1"/>
</dbReference>
<dbReference type="PANTHER" id="PTHR36437">
    <property type="entry name" value="GLYOXALASE/BLEOMYCIN RESISTANCE PROTEIN/DIOXYGENASE"/>
    <property type="match status" value="1"/>
</dbReference>
<feature type="domain" description="VOC" evidence="1">
    <location>
        <begin position="8"/>
        <end position="127"/>
    </location>
</feature>
<accession>A0ABT5VI13</accession>
<protein>
    <submittedName>
        <fullName evidence="2">VOC family protein</fullName>
    </submittedName>
</protein>
<proteinExistence type="predicted"/>
<dbReference type="Proteomes" id="UP001148125">
    <property type="component" value="Unassembled WGS sequence"/>
</dbReference>
<feature type="domain" description="VOC" evidence="1">
    <location>
        <begin position="145"/>
        <end position="257"/>
    </location>
</feature>
<dbReference type="Gene3D" id="3.10.180.10">
    <property type="entry name" value="2,3-Dihydroxybiphenyl 1,2-Dioxygenase, domain 1"/>
    <property type="match status" value="2"/>
</dbReference>
<dbReference type="InterPro" id="IPR037523">
    <property type="entry name" value="VOC_core"/>
</dbReference>
<evidence type="ECO:0000313" key="3">
    <source>
        <dbReference type="Proteomes" id="UP001148125"/>
    </source>
</evidence>
<comment type="caution">
    <text evidence="2">The sequence shown here is derived from an EMBL/GenBank/DDBJ whole genome shotgun (WGS) entry which is preliminary data.</text>
</comment>
<name>A0ABT5VI13_9BACI</name>
<dbReference type="Pfam" id="PF00903">
    <property type="entry name" value="Glyoxalase"/>
    <property type="match status" value="2"/>
</dbReference>
<keyword evidence="3" id="KW-1185">Reference proteome</keyword>
<evidence type="ECO:0000259" key="1">
    <source>
        <dbReference type="PROSITE" id="PS51819"/>
    </source>
</evidence>
<dbReference type="SUPFAM" id="SSF54593">
    <property type="entry name" value="Glyoxalase/Bleomycin resistance protein/Dihydroxybiphenyl dioxygenase"/>
    <property type="match status" value="2"/>
</dbReference>
<dbReference type="InterPro" id="IPR029068">
    <property type="entry name" value="Glyas_Bleomycin-R_OHBP_Dase"/>
</dbReference>
<dbReference type="EMBL" id="JAOTPO010000009">
    <property type="protein sequence ID" value="MDE5414387.1"/>
    <property type="molecule type" value="Genomic_DNA"/>
</dbReference>
<evidence type="ECO:0000313" key="2">
    <source>
        <dbReference type="EMBL" id="MDE5414387.1"/>
    </source>
</evidence>
<dbReference type="RefSeq" id="WP_275119004.1">
    <property type="nucleotide sequence ID" value="NZ_JAOTPO010000009.1"/>
</dbReference>
<gene>
    <name evidence="2" type="ORF">N7Z68_13485</name>
</gene>